<evidence type="ECO:0000256" key="4">
    <source>
        <dbReference type="ARBA" id="ARBA00022525"/>
    </source>
</evidence>
<keyword evidence="6" id="KW-1015">Disulfide bond</keyword>
<dbReference type="EMBL" id="PNBA02000003">
    <property type="protein sequence ID" value="KAG6429968.1"/>
    <property type="molecule type" value="Genomic_DNA"/>
</dbReference>
<reference evidence="8" key="1">
    <citation type="submission" date="2018-01" db="EMBL/GenBank/DDBJ databases">
        <authorList>
            <person name="Mao J.F."/>
        </authorList>
    </citation>
    <scope>NUCLEOTIDE SEQUENCE</scope>
    <source>
        <strain evidence="8">Huo1</strain>
        <tissue evidence="8">Leaf</tissue>
    </source>
</reference>
<evidence type="ECO:0000256" key="5">
    <source>
        <dbReference type="ARBA" id="ARBA00022729"/>
    </source>
</evidence>
<accession>A0A8X8YCB7</accession>
<comment type="subcellular location">
    <subcellularLocation>
        <location evidence="1 7">Secreted</location>
    </subcellularLocation>
</comment>
<proteinExistence type="inferred from homology"/>
<name>A0A8X8YCB7_SALSN</name>
<comment type="caution">
    <text evidence="8">The sequence shown here is derived from an EMBL/GenBank/DDBJ whole genome shotgun (WGS) entry which is preliminary data.</text>
</comment>
<dbReference type="AlphaFoldDB" id="A0A8X8YCB7"/>
<evidence type="ECO:0000256" key="7">
    <source>
        <dbReference type="RuleBase" id="RU367102"/>
    </source>
</evidence>
<protein>
    <recommendedName>
        <fullName evidence="7">Epidermal patterning factor-like protein</fullName>
    </recommendedName>
</protein>
<dbReference type="InterPro" id="IPR039455">
    <property type="entry name" value="EPFL"/>
</dbReference>
<keyword evidence="9" id="KW-1185">Reference proteome</keyword>
<dbReference type="PANTHER" id="PTHR33109:SF60">
    <property type="entry name" value="EPIDERMAL PATTERNING FACTOR-LIKE PROTEIN 8"/>
    <property type="match status" value="1"/>
</dbReference>
<gene>
    <name evidence="8" type="ORF">SASPL_108027</name>
</gene>
<evidence type="ECO:0000256" key="6">
    <source>
        <dbReference type="ARBA" id="ARBA00023157"/>
    </source>
</evidence>
<sequence length="131" mass="14600">MLQHITHTYHTPINSIPHPITTLTMPPSTNHHHLFFLTLALTSIIFLSSLPPSSGGAKTSREEEEELRKMVLGSRPPACVNRCMSCRPCEATLVIPPHQKASYGASSHRGGDDSYYLLSWKCRCGNKLYQP</sequence>
<reference evidence="8" key="2">
    <citation type="submission" date="2020-08" db="EMBL/GenBank/DDBJ databases">
        <title>Plant Genome Project.</title>
        <authorList>
            <person name="Zhang R.-G."/>
        </authorList>
    </citation>
    <scope>NUCLEOTIDE SEQUENCE</scope>
    <source>
        <strain evidence="8">Huo1</strain>
        <tissue evidence="8">Leaf</tissue>
    </source>
</reference>
<keyword evidence="5" id="KW-0732">Signal</keyword>
<dbReference type="Proteomes" id="UP000298416">
    <property type="component" value="Unassembled WGS sequence"/>
</dbReference>
<evidence type="ECO:0000313" key="8">
    <source>
        <dbReference type="EMBL" id="KAG6429968.1"/>
    </source>
</evidence>
<evidence type="ECO:0000313" key="9">
    <source>
        <dbReference type="Proteomes" id="UP000298416"/>
    </source>
</evidence>
<keyword evidence="3 7" id="KW-0217">Developmental protein</keyword>
<dbReference type="GO" id="GO:0010052">
    <property type="term" value="P:guard cell differentiation"/>
    <property type="evidence" value="ECO:0007669"/>
    <property type="project" value="UniProtKB-UniRule"/>
</dbReference>
<evidence type="ECO:0000256" key="3">
    <source>
        <dbReference type="ARBA" id="ARBA00022473"/>
    </source>
</evidence>
<keyword evidence="4 7" id="KW-0964">Secreted</keyword>
<evidence type="ECO:0000256" key="2">
    <source>
        <dbReference type="ARBA" id="ARBA00008127"/>
    </source>
</evidence>
<comment type="function">
    <text evidence="7">Controls stomatal patterning.</text>
</comment>
<dbReference type="GO" id="GO:0005576">
    <property type="term" value="C:extracellular region"/>
    <property type="evidence" value="ECO:0007669"/>
    <property type="project" value="UniProtKB-SubCell"/>
</dbReference>
<evidence type="ECO:0000256" key="1">
    <source>
        <dbReference type="ARBA" id="ARBA00004613"/>
    </source>
</evidence>
<dbReference type="PANTHER" id="PTHR33109">
    <property type="entry name" value="EPIDERMAL PATTERNING FACTOR-LIKE PROTEIN 4"/>
    <property type="match status" value="1"/>
</dbReference>
<organism evidence="8">
    <name type="scientific">Salvia splendens</name>
    <name type="common">Scarlet sage</name>
    <dbReference type="NCBI Taxonomy" id="180675"/>
    <lineage>
        <taxon>Eukaryota</taxon>
        <taxon>Viridiplantae</taxon>
        <taxon>Streptophyta</taxon>
        <taxon>Embryophyta</taxon>
        <taxon>Tracheophyta</taxon>
        <taxon>Spermatophyta</taxon>
        <taxon>Magnoliopsida</taxon>
        <taxon>eudicotyledons</taxon>
        <taxon>Gunneridae</taxon>
        <taxon>Pentapetalae</taxon>
        <taxon>asterids</taxon>
        <taxon>lamiids</taxon>
        <taxon>Lamiales</taxon>
        <taxon>Lamiaceae</taxon>
        <taxon>Nepetoideae</taxon>
        <taxon>Mentheae</taxon>
        <taxon>Salviinae</taxon>
        <taxon>Salvia</taxon>
        <taxon>Salvia subgen. Calosphace</taxon>
        <taxon>core Calosphace</taxon>
    </lineage>
</organism>
<comment type="similarity">
    <text evidence="2 7">Belongs to the plant cysteine rich small secretory peptide family. Epidermal patterning factor subfamily.</text>
</comment>
<dbReference type="Pfam" id="PF17181">
    <property type="entry name" value="EPF"/>
    <property type="match status" value="1"/>
</dbReference>